<sequence>IVAGEYVAQELVHPSERQVVMDDSTVALKVDLRAYAYAGEIQSLAARLYRGQTTNMRTPGGGFAPVFTEAAGS</sequence>
<proteinExistence type="predicted"/>
<evidence type="ECO:0000313" key="1">
    <source>
        <dbReference type="EMBL" id="GAF92703.1"/>
    </source>
</evidence>
<organism evidence="1">
    <name type="scientific">marine sediment metagenome</name>
    <dbReference type="NCBI Taxonomy" id="412755"/>
    <lineage>
        <taxon>unclassified sequences</taxon>
        <taxon>metagenomes</taxon>
        <taxon>ecological metagenomes</taxon>
    </lineage>
</organism>
<reference evidence="1" key="1">
    <citation type="journal article" date="2014" name="Front. Microbiol.">
        <title>High frequency of phylogenetically diverse reductive dehalogenase-homologous genes in deep subseafloor sedimentary metagenomes.</title>
        <authorList>
            <person name="Kawai M."/>
            <person name="Futagami T."/>
            <person name="Toyoda A."/>
            <person name="Takaki Y."/>
            <person name="Nishi S."/>
            <person name="Hori S."/>
            <person name="Arai W."/>
            <person name="Tsubouchi T."/>
            <person name="Morono Y."/>
            <person name="Uchiyama I."/>
            <person name="Ito T."/>
            <person name="Fujiyama A."/>
            <person name="Inagaki F."/>
            <person name="Takami H."/>
        </authorList>
    </citation>
    <scope>NUCLEOTIDE SEQUENCE</scope>
    <source>
        <strain evidence="1">Expedition CK06-06</strain>
    </source>
</reference>
<accession>X0TGM9</accession>
<comment type="caution">
    <text evidence="1">The sequence shown here is derived from an EMBL/GenBank/DDBJ whole genome shotgun (WGS) entry which is preliminary data.</text>
</comment>
<name>X0TGM9_9ZZZZ</name>
<dbReference type="AlphaFoldDB" id="X0TGM9"/>
<gene>
    <name evidence="1" type="ORF">S01H1_25848</name>
</gene>
<dbReference type="EMBL" id="BARS01015637">
    <property type="protein sequence ID" value="GAF92703.1"/>
    <property type="molecule type" value="Genomic_DNA"/>
</dbReference>
<feature type="non-terminal residue" evidence="1">
    <location>
        <position position="1"/>
    </location>
</feature>
<protein>
    <submittedName>
        <fullName evidence="1">Uncharacterized protein</fullName>
    </submittedName>
</protein>